<evidence type="ECO:0000313" key="2">
    <source>
        <dbReference type="EMBL" id="SDE70380.1"/>
    </source>
</evidence>
<dbReference type="RefSeq" id="WP_090112249.1">
    <property type="nucleotide sequence ID" value="NZ_FNAT01000003.1"/>
</dbReference>
<dbReference type="GO" id="GO:0006629">
    <property type="term" value="P:lipid metabolic process"/>
    <property type="evidence" value="ECO:0007669"/>
    <property type="project" value="InterPro"/>
</dbReference>
<dbReference type="STRING" id="521013.SAMN04488567_2406"/>
<proteinExistence type="predicted"/>
<evidence type="ECO:0000259" key="1">
    <source>
        <dbReference type="PROSITE" id="PS51704"/>
    </source>
</evidence>
<gene>
    <name evidence="2" type="ORF">SAMN04488567_2406</name>
</gene>
<dbReference type="InterPro" id="IPR017946">
    <property type="entry name" value="PLC-like_Pdiesterase_TIM-brl"/>
</dbReference>
<name>A0A1G7F2Z1_9RHOB</name>
<dbReference type="PANTHER" id="PTHR46211">
    <property type="entry name" value="GLYCEROPHOSPHORYL DIESTER PHOSPHODIESTERASE"/>
    <property type="match status" value="1"/>
</dbReference>
<protein>
    <submittedName>
        <fullName evidence="2">Glycerophosphoryl diester phosphodiesterase</fullName>
    </submittedName>
</protein>
<sequence length="258" mass="27556">MSRPAPALPEAFLQHPIAHRAFHGAGRPENSLSAVRAAVEAGYGIEIDVRSSSDGAAMVFHDADLERLTGLSGPLVAREAAALRTISLIGSADTIPTLREVLDLVAGRVPLLIEIKDHDDALGPNVGAVEAAVARDLEGYSGPVAVMSFNPHAVAEMARLAPDLPRGLTTCDFAPEEWPELPPRLADRLREIPDYENLGASFVSHDVRDLDRPRLAELKAQGAALLCWTVRDPETEAAARATADNVTFEGYLPRPPAS</sequence>
<dbReference type="EMBL" id="FNAT01000003">
    <property type="protein sequence ID" value="SDE70380.1"/>
    <property type="molecule type" value="Genomic_DNA"/>
</dbReference>
<dbReference type="Gene3D" id="3.20.20.190">
    <property type="entry name" value="Phosphatidylinositol (PI) phosphodiesterase"/>
    <property type="match status" value="1"/>
</dbReference>
<dbReference type="InterPro" id="IPR030395">
    <property type="entry name" value="GP_PDE_dom"/>
</dbReference>
<dbReference type="OrthoDB" id="384721at2"/>
<dbReference type="SUPFAM" id="SSF51695">
    <property type="entry name" value="PLC-like phosphodiesterases"/>
    <property type="match status" value="1"/>
</dbReference>
<feature type="domain" description="GP-PDE" evidence="1">
    <location>
        <begin position="14"/>
        <end position="258"/>
    </location>
</feature>
<dbReference type="Proteomes" id="UP000198922">
    <property type="component" value="Unassembled WGS sequence"/>
</dbReference>
<dbReference type="PROSITE" id="PS51704">
    <property type="entry name" value="GP_PDE"/>
    <property type="match status" value="1"/>
</dbReference>
<evidence type="ECO:0000313" key="3">
    <source>
        <dbReference type="Proteomes" id="UP000198922"/>
    </source>
</evidence>
<dbReference type="Pfam" id="PF03009">
    <property type="entry name" value="GDPD"/>
    <property type="match status" value="1"/>
</dbReference>
<organism evidence="2 3">
    <name type="scientific">Limimaricola pyoseonensis</name>
    <dbReference type="NCBI Taxonomy" id="521013"/>
    <lineage>
        <taxon>Bacteria</taxon>
        <taxon>Pseudomonadati</taxon>
        <taxon>Pseudomonadota</taxon>
        <taxon>Alphaproteobacteria</taxon>
        <taxon>Rhodobacterales</taxon>
        <taxon>Paracoccaceae</taxon>
        <taxon>Limimaricola</taxon>
    </lineage>
</organism>
<keyword evidence="3" id="KW-1185">Reference proteome</keyword>
<accession>A0A1G7F2Z1</accession>
<reference evidence="3" key="1">
    <citation type="submission" date="2016-10" db="EMBL/GenBank/DDBJ databases">
        <authorList>
            <person name="Varghese N."/>
            <person name="Submissions S."/>
        </authorList>
    </citation>
    <scope>NUCLEOTIDE SEQUENCE [LARGE SCALE GENOMIC DNA]</scope>
    <source>
        <strain evidence="3">DSM 21424</strain>
    </source>
</reference>
<dbReference type="AlphaFoldDB" id="A0A1G7F2Z1"/>
<dbReference type="PANTHER" id="PTHR46211:SF1">
    <property type="entry name" value="GLYCEROPHOSPHODIESTER PHOSPHODIESTERASE, CYTOPLASMIC"/>
    <property type="match status" value="1"/>
</dbReference>
<dbReference type="GO" id="GO:0008081">
    <property type="term" value="F:phosphoric diester hydrolase activity"/>
    <property type="evidence" value="ECO:0007669"/>
    <property type="project" value="InterPro"/>
</dbReference>